<gene>
    <name evidence="6" type="ORF">NCTC13160_03578</name>
    <name evidence="7" type="ORF">PPN31119_00122</name>
</gene>
<dbReference type="STRING" id="93220.A6P55_15335"/>
<dbReference type="PANTHER" id="PTHR33798:SF5">
    <property type="entry name" value="FLAVIN REDUCTASE LIKE DOMAIN-CONTAINING PROTEIN"/>
    <property type="match status" value="1"/>
</dbReference>
<dbReference type="PANTHER" id="PTHR33798">
    <property type="entry name" value="FLAVOPROTEIN OXYGENASE"/>
    <property type="match status" value="1"/>
</dbReference>
<comment type="cofactor">
    <cofactor evidence="1">
        <name>FMN</name>
        <dbReference type="ChEBI" id="CHEBI:58210"/>
    </cofactor>
</comment>
<proteinExistence type="inferred from homology"/>
<evidence type="ECO:0000313" key="8">
    <source>
        <dbReference type="Proteomes" id="UP000254573"/>
    </source>
</evidence>
<keyword evidence="3" id="KW-0288">FMN</keyword>
<dbReference type="EMBL" id="CABPSO010000001">
    <property type="protein sequence ID" value="VVE60081.1"/>
    <property type="molecule type" value="Genomic_DNA"/>
</dbReference>
<protein>
    <submittedName>
        <fullName evidence="7">Flavin reductase domain-containing protein</fullName>
    </submittedName>
    <submittedName>
        <fullName evidence="6">Flavin reductase like domain</fullName>
    </submittedName>
</protein>
<dbReference type="GO" id="GO:0016646">
    <property type="term" value="F:oxidoreductase activity, acting on the CH-NH group of donors, NAD or NADP as acceptor"/>
    <property type="evidence" value="ECO:0007669"/>
    <property type="project" value="UniProtKB-ARBA"/>
</dbReference>
<evidence type="ECO:0000256" key="3">
    <source>
        <dbReference type="ARBA" id="ARBA00022643"/>
    </source>
</evidence>
<feature type="domain" description="Flavin reductase like" evidence="5">
    <location>
        <begin position="39"/>
        <end position="189"/>
    </location>
</feature>
<dbReference type="GO" id="GO:0010181">
    <property type="term" value="F:FMN binding"/>
    <property type="evidence" value="ECO:0007669"/>
    <property type="project" value="InterPro"/>
</dbReference>
<dbReference type="AlphaFoldDB" id="A0A378YSM8"/>
<accession>A0A378YSM8</accession>
<dbReference type="InterPro" id="IPR012349">
    <property type="entry name" value="Split_barrel_FMN-bd"/>
</dbReference>
<keyword evidence="2" id="KW-0285">Flavoprotein</keyword>
<evidence type="ECO:0000313" key="6">
    <source>
        <dbReference type="EMBL" id="SUA80124.1"/>
    </source>
</evidence>
<dbReference type="SUPFAM" id="SSF50475">
    <property type="entry name" value="FMN-binding split barrel"/>
    <property type="match status" value="1"/>
</dbReference>
<evidence type="ECO:0000313" key="9">
    <source>
        <dbReference type="Proteomes" id="UP000361468"/>
    </source>
</evidence>
<dbReference type="InterPro" id="IPR002563">
    <property type="entry name" value="Flavin_Rdtase-like_dom"/>
</dbReference>
<organism evidence="6 8">
    <name type="scientific">Pandoraea pnomenusa</name>
    <dbReference type="NCBI Taxonomy" id="93220"/>
    <lineage>
        <taxon>Bacteria</taxon>
        <taxon>Pseudomonadati</taxon>
        <taxon>Pseudomonadota</taxon>
        <taxon>Betaproteobacteria</taxon>
        <taxon>Burkholderiales</taxon>
        <taxon>Burkholderiaceae</taxon>
        <taxon>Pandoraea</taxon>
    </lineage>
</organism>
<evidence type="ECO:0000256" key="2">
    <source>
        <dbReference type="ARBA" id="ARBA00022630"/>
    </source>
</evidence>
<keyword evidence="9" id="KW-1185">Reference proteome</keyword>
<evidence type="ECO:0000259" key="5">
    <source>
        <dbReference type="SMART" id="SM00903"/>
    </source>
</evidence>
<dbReference type="Pfam" id="PF01613">
    <property type="entry name" value="Flavin_Reduct"/>
    <property type="match status" value="1"/>
</dbReference>
<dbReference type="EMBL" id="UGSG01000001">
    <property type="protein sequence ID" value="SUA80124.1"/>
    <property type="molecule type" value="Genomic_DNA"/>
</dbReference>
<evidence type="ECO:0000256" key="1">
    <source>
        <dbReference type="ARBA" id="ARBA00001917"/>
    </source>
</evidence>
<name>A0A378YSM8_9BURK</name>
<reference evidence="6 8" key="1">
    <citation type="submission" date="2018-06" db="EMBL/GenBank/DDBJ databases">
        <authorList>
            <consortium name="Pathogen Informatics"/>
            <person name="Doyle S."/>
        </authorList>
    </citation>
    <scope>NUCLEOTIDE SEQUENCE [LARGE SCALE GENOMIC DNA]</scope>
    <source>
        <strain evidence="6 8">NCTC13160</strain>
    </source>
</reference>
<reference evidence="7 9" key="2">
    <citation type="submission" date="2019-08" db="EMBL/GenBank/DDBJ databases">
        <authorList>
            <person name="Peeters C."/>
        </authorList>
    </citation>
    <scope>NUCLEOTIDE SEQUENCE [LARGE SCALE GENOMIC DNA]</scope>
    <source>
        <strain evidence="7 9">LMG 31119</strain>
    </source>
</reference>
<dbReference type="Gene3D" id="2.30.110.10">
    <property type="entry name" value="Electron Transport, Fmn-binding Protein, Chain A"/>
    <property type="match status" value="1"/>
</dbReference>
<comment type="similarity">
    <text evidence="4">Belongs to the flavoredoxin family.</text>
</comment>
<evidence type="ECO:0000256" key="4">
    <source>
        <dbReference type="ARBA" id="ARBA00038054"/>
    </source>
</evidence>
<dbReference type="Proteomes" id="UP000254573">
    <property type="component" value="Unassembled WGS sequence"/>
</dbReference>
<sequence length="215" mass="23490">MIPHGGPVRSARLFLRLEPCVDIDFATLTPYERYKLMSSLIVPRPIALITTLGDDGTVNAAPFSMFNMLGEDPPIVMVSINRHDDGALKDTAVNIGRSGEFVVHLCDETMAAKMHRCGARLPSHVSELADAGLTTAPGVDVSPPRIVEAPVAFECTVWETLTSESRRIFIGQVLRLHARDGLVDRATCRIALDEYTPVGRLGGGLYTTTRDRFTL</sequence>
<evidence type="ECO:0000313" key="7">
    <source>
        <dbReference type="EMBL" id="VVE60081.1"/>
    </source>
</evidence>
<dbReference type="SMART" id="SM00903">
    <property type="entry name" value="Flavin_Reduct"/>
    <property type="match status" value="1"/>
</dbReference>
<dbReference type="Proteomes" id="UP000361468">
    <property type="component" value="Unassembled WGS sequence"/>
</dbReference>